<evidence type="ECO:0000259" key="15">
    <source>
        <dbReference type="Pfam" id="PF02784"/>
    </source>
</evidence>
<dbReference type="PROSITE" id="PS00879">
    <property type="entry name" value="ODR_DC_2_2"/>
    <property type="match status" value="1"/>
</dbReference>
<dbReference type="Proteomes" id="UP000316095">
    <property type="component" value="Unassembled WGS sequence"/>
</dbReference>
<protein>
    <recommendedName>
        <fullName evidence="12">Biosynthetic arginine decarboxylase</fullName>
        <shortName evidence="12">ADC</shortName>
        <ecNumber evidence="12">4.1.1.19</ecNumber>
    </recommendedName>
</protein>
<comment type="catalytic activity">
    <reaction evidence="12">
        <text>L-arginine + H(+) = agmatine + CO2</text>
        <dbReference type="Rhea" id="RHEA:17641"/>
        <dbReference type="ChEBI" id="CHEBI:15378"/>
        <dbReference type="ChEBI" id="CHEBI:16526"/>
        <dbReference type="ChEBI" id="CHEBI:32682"/>
        <dbReference type="ChEBI" id="CHEBI:58145"/>
        <dbReference type="EC" id="4.1.1.19"/>
    </reaction>
</comment>
<gene>
    <name evidence="12 18" type="primary">speA</name>
    <name evidence="18" type="ORF">Pan54_18080</name>
</gene>
<keyword evidence="19" id="KW-1185">Reference proteome</keyword>
<evidence type="ECO:0000256" key="2">
    <source>
        <dbReference type="ARBA" id="ARBA00001946"/>
    </source>
</evidence>
<dbReference type="InterPro" id="IPR009006">
    <property type="entry name" value="Ala_racemase/Decarboxylase_C"/>
</dbReference>
<dbReference type="Pfam" id="PF17810">
    <property type="entry name" value="Arg_decarb_HB"/>
    <property type="match status" value="1"/>
</dbReference>
<evidence type="ECO:0000256" key="3">
    <source>
        <dbReference type="ARBA" id="ARBA00002257"/>
    </source>
</evidence>
<comment type="similarity">
    <text evidence="4 12">Belongs to the Orn/Lys/Arg decarboxylase class-II family. SpeA subfamily.</text>
</comment>
<comment type="pathway">
    <text evidence="12">Amine and polyamine biosynthesis; agmatine biosynthesis; agmatine from L-arginine: step 1/1.</text>
</comment>
<dbReference type="GO" id="GO:0033388">
    <property type="term" value="P:putrescine biosynthetic process from arginine"/>
    <property type="evidence" value="ECO:0007669"/>
    <property type="project" value="UniProtKB-ARBA"/>
</dbReference>
<dbReference type="GO" id="GO:0006527">
    <property type="term" value="P:L-arginine catabolic process"/>
    <property type="evidence" value="ECO:0007669"/>
    <property type="project" value="InterPro"/>
</dbReference>
<keyword evidence="11 12" id="KW-0456">Lyase</keyword>
<evidence type="ECO:0000256" key="1">
    <source>
        <dbReference type="ARBA" id="ARBA00001933"/>
    </source>
</evidence>
<dbReference type="Pfam" id="PF17944">
    <property type="entry name" value="Arg_decarbox_C"/>
    <property type="match status" value="1"/>
</dbReference>
<keyword evidence="7 12" id="KW-0460">Magnesium</keyword>
<evidence type="ECO:0000313" key="19">
    <source>
        <dbReference type="Proteomes" id="UP000316095"/>
    </source>
</evidence>
<sequence>MSTIQETWTAADSAELYDIESWGKGYFTVNDEGRIQIRPNKGEAAVDLLELTDQLKSQGISTPILFRFSGILQQRLKEIYQSFDAAIKEYDYNATYTCVYPVKVNPQRQVVEEVVRYGRVHGAGLEAGSKPELLAVLAVVDRDTPVICNGFKDAKFIQTALLARKMGMNVTPVVERLTELNLIISQAKELGVRPKIGVRVKLASRGAGKWQESAGYQSKFGLTVSELMKAFEDLEAAGMQDCLSLMHFHFGSQITNISRVKTALIEASRIYVDLAKRGSGLEYLDVGGGLGVDYDGSQSTFESSVNYTLEEYARDVVYHVKTVCDEAGVAHPHIISESGRALTAYHSVLVFDVLGTTGPETYSGPDELLKDAKPPLAEMMEIRASLNAHNLRESFHDALQLLETALSLFSMGHLPLDQRAAAEKLYWNICGEIRNLSADLEFIPEELEGLSRLLADTYFCNFSVFQSLPDSWAIKQLFPVIPIHRLSEKPERHAVLGDITCDSDGKIDHFIGQRDVKRTLQLHHFNGSQYLLGAFLIGAYQEILGDLHNLFGDTNTVHVTVDHQGKPVIQTTVVGETISEVLDYVQFDGQNLLGRMTASAESALREGRLTQQEADDFIRNFQQGLGGYTYLE</sequence>
<dbReference type="InterPro" id="IPR022653">
    <property type="entry name" value="De-COase2_pyr-phos_BS"/>
</dbReference>
<dbReference type="UniPathway" id="UPA00186">
    <property type="reaction ID" value="UER00284"/>
</dbReference>
<reference evidence="18 19" key="1">
    <citation type="submission" date="2019-02" db="EMBL/GenBank/DDBJ databases">
        <title>Deep-cultivation of Planctomycetes and their phenomic and genomic characterization uncovers novel biology.</title>
        <authorList>
            <person name="Wiegand S."/>
            <person name="Jogler M."/>
            <person name="Boedeker C."/>
            <person name="Pinto D."/>
            <person name="Vollmers J."/>
            <person name="Rivas-Marin E."/>
            <person name="Kohn T."/>
            <person name="Peeters S.H."/>
            <person name="Heuer A."/>
            <person name="Rast P."/>
            <person name="Oberbeckmann S."/>
            <person name="Bunk B."/>
            <person name="Jeske O."/>
            <person name="Meyerdierks A."/>
            <person name="Storesund J.E."/>
            <person name="Kallscheuer N."/>
            <person name="Luecker S."/>
            <person name="Lage O.M."/>
            <person name="Pohl T."/>
            <person name="Merkel B.J."/>
            <person name="Hornburger P."/>
            <person name="Mueller R.-W."/>
            <person name="Bruemmer F."/>
            <person name="Labrenz M."/>
            <person name="Spormann A.M."/>
            <person name="Op Den Camp H."/>
            <person name="Overmann J."/>
            <person name="Amann R."/>
            <person name="Jetten M.S.M."/>
            <person name="Mascher T."/>
            <person name="Medema M.H."/>
            <person name="Devos D.P."/>
            <person name="Kaster A.-K."/>
            <person name="Ovreas L."/>
            <person name="Rohde M."/>
            <person name="Galperin M.Y."/>
            <person name="Jogler C."/>
        </authorList>
    </citation>
    <scope>NUCLEOTIDE SEQUENCE [LARGE SCALE GENOMIC DNA]</scope>
    <source>
        <strain evidence="18 19">Pan54</strain>
    </source>
</reference>
<dbReference type="NCBIfam" id="TIGR01273">
    <property type="entry name" value="speA"/>
    <property type="match status" value="1"/>
</dbReference>
<evidence type="ECO:0000256" key="4">
    <source>
        <dbReference type="ARBA" id="ARBA00008357"/>
    </source>
</evidence>
<dbReference type="HAMAP" id="MF_01417">
    <property type="entry name" value="SpeA"/>
    <property type="match status" value="1"/>
</dbReference>
<evidence type="ECO:0000256" key="6">
    <source>
        <dbReference type="ARBA" id="ARBA00022793"/>
    </source>
</evidence>
<dbReference type="GO" id="GO:0008792">
    <property type="term" value="F:arginine decarboxylase activity"/>
    <property type="evidence" value="ECO:0007669"/>
    <property type="project" value="UniProtKB-UniRule"/>
</dbReference>
<proteinExistence type="inferred from homology"/>
<name>A0A5C5XE54_9PLAN</name>
<feature type="domain" description="Orn/DAP/Arg decarboxylase 2 N-terminal" evidence="15">
    <location>
        <begin position="77"/>
        <end position="344"/>
    </location>
</feature>
<keyword evidence="5 12" id="KW-0479">Metal-binding</keyword>
<organism evidence="18 19">
    <name type="scientific">Rubinisphaera italica</name>
    <dbReference type="NCBI Taxonomy" id="2527969"/>
    <lineage>
        <taxon>Bacteria</taxon>
        <taxon>Pseudomonadati</taxon>
        <taxon>Planctomycetota</taxon>
        <taxon>Planctomycetia</taxon>
        <taxon>Planctomycetales</taxon>
        <taxon>Planctomycetaceae</taxon>
        <taxon>Rubinisphaera</taxon>
    </lineage>
</organism>
<evidence type="ECO:0000256" key="11">
    <source>
        <dbReference type="ARBA" id="ARBA00023239"/>
    </source>
</evidence>
<feature type="binding site" evidence="12">
    <location>
        <begin position="284"/>
        <end position="294"/>
    </location>
    <ligand>
        <name>substrate</name>
    </ligand>
</feature>
<dbReference type="PANTHER" id="PTHR43295:SF9">
    <property type="entry name" value="BIOSYNTHETIC ARGININE DECARBOXYLASE"/>
    <property type="match status" value="1"/>
</dbReference>
<comment type="function">
    <text evidence="3 12">Catalyzes the biosynthesis of agmatine from arginine.</text>
</comment>
<feature type="active site" description="Proton donor" evidence="14">
    <location>
        <position position="501"/>
    </location>
</feature>
<dbReference type="InterPro" id="IPR022657">
    <property type="entry name" value="De-COase2_CS"/>
</dbReference>
<evidence type="ECO:0000259" key="17">
    <source>
        <dbReference type="Pfam" id="PF17944"/>
    </source>
</evidence>
<keyword evidence="8 12" id="KW-0663">Pyridoxal phosphate</keyword>
<feature type="domain" description="Arginine decarboxylase helical bundle" evidence="16">
    <location>
        <begin position="370"/>
        <end position="450"/>
    </location>
</feature>
<evidence type="ECO:0000256" key="9">
    <source>
        <dbReference type="ARBA" id="ARBA00023066"/>
    </source>
</evidence>
<dbReference type="CDD" id="cd06830">
    <property type="entry name" value="PLPDE_III_ADC"/>
    <property type="match status" value="1"/>
</dbReference>
<dbReference type="PIRSF" id="PIRSF001336">
    <property type="entry name" value="Arg_decrbxlase"/>
    <property type="match status" value="1"/>
</dbReference>
<evidence type="ECO:0000256" key="5">
    <source>
        <dbReference type="ARBA" id="ARBA00022723"/>
    </source>
</evidence>
<evidence type="ECO:0000256" key="7">
    <source>
        <dbReference type="ARBA" id="ARBA00022842"/>
    </source>
</evidence>
<dbReference type="GO" id="GO:0008295">
    <property type="term" value="P:spermidine biosynthetic process"/>
    <property type="evidence" value="ECO:0007669"/>
    <property type="project" value="UniProtKB-UniRule"/>
</dbReference>
<comment type="caution">
    <text evidence="18">The sequence shown here is derived from an EMBL/GenBank/DDBJ whole genome shotgun (WGS) entry which is preliminary data.</text>
</comment>
<dbReference type="GO" id="GO:0046872">
    <property type="term" value="F:metal ion binding"/>
    <property type="evidence" value="ECO:0007669"/>
    <property type="project" value="UniProtKB-KW"/>
</dbReference>
<dbReference type="InterPro" id="IPR022644">
    <property type="entry name" value="De-COase2_N"/>
</dbReference>
<dbReference type="PRINTS" id="PR01179">
    <property type="entry name" value="ODADCRBXLASE"/>
</dbReference>
<accession>A0A5C5XE54</accession>
<dbReference type="EC" id="4.1.1.19" evidence="12"/>
<evidence type="ECO:0000313" key="18">
    <source>
        <dbReference type="EMBL" id="TWT61074.1"/>
    </source>
</evidence>
<dbReference type="InterPro" id="IPR002985">
    <property type="entry name" value="Arg_decrbxlase"/>
</dbReference>
<dbReference type="FunFam" id="3.20.20.10:FF:000001">
    <property type="entry name" value="Biosynthetic arginine decarboxylase"/>
    <property type="match status" value="1"/>
</dbReference>
<dbReference type="Gene3D" id="1.20.58.930">
    <property type="match status" value="1"/>
</dbReference>
<keyword evidence="10 12" id="KW-0620">Polyamine biosynthesis</keyword>
<dbReference type="SUPFAM" id="SSF51419">
    <property type="entry name" value="PLP-binding barrel"/>
    <property type="match status" value="1"/>
</dbReference>
<feature type="modified residue" description="N6-(pyridoxal phosphate)lysine" evidence="12 13">
    <location>
        <position position="103"/>
    </location>
</feature>
<dbReference type="InterPro" id="IPR000183">
    <property type="entry name" value="Orn/DAP/Arg_de-COase"/>
</dbReference>
<dbReference type="Gene3D" id="1.10.287.3440">
    <property type="match status" value="1"/>
</dbReference>
<evidence type="ECO:0000256" key="10">
    <source>
        <dbReference type="ARBA" id="ARBA00023115"/>
    </source>
</evidence>
<dbReference type="PROSITE" id="PS00878">
    <property type="entry name" value="ODR_DC_2_1"/>
    <property type="match status" value="1"/>
</dbReference>
<dbReference type="InterPro" id="IPR029066">
    <property type="entry name" value="PLP-binding_barrel"/>
</dbReference>
<dbReference type="InterPro" id="IPR041128">
    <property type="entry name" value="Arg_decarbox_C"/>
</dbReference>
<evidence type="ECO:0000256" key="12">
    <source>
        <dbReference type="HAMAP-Rule" id="MF_01417"/>
    </source>
</evidence>
<dbReference type="Pfam" id="PF02784">
    <property type="entry name" value="Orn_Arg_deC_N"/>
    <property type="match status" value="1"/>
</dbReference>
<dbReference type="Gene3D" id="2.40.37.10">
    <property type="entry name" value="Lyase, Ornithine Decarboxylase, Chain A, domain 1"/>
    <property type="match status" value="1"/>
</dbReference>
<comment type="cofactor">
    <cofactor evidence="2 12">
        <name>Mg(2+)</name>
        <dbReference type="ChEBI" id="CHEBI:18420"/>
    </cofactor>
</comment>
<dbReference type="AlphaFoldDB" id="A0A5C5XE54"/>
<dbReference type="EMBL" id="SJPG01000001">
    <property type="protein sequence ID" value="TWT61074.1"/>
    <property type="molecule type" value="Genomic_DNA"/>
</dbReference>
<comment type="cofactor">
    <cofactor evidence="1 12 13">
        <name>pyridoxal 5'-phosphate</name>
        <dbReference type="ChEBI" id="CHEBI:597326"/>
    </cofactor>
</comment>
<dbReference type="PRINTS" id="PR01180">
    <property type="entry name" value="ARGDCRBXLASE"/>
</dbReference>
<dbReference type="Gene3D" id="3.20.20.10">
    <property type="entry name" value="Alanine racemase"/>
    <property type="match status" value="1"/>
</dbReference>
<evidence type="ECO:0000256" key="14">
    <source>
        <dbReference type="PIRSR" id="PIRSR600183-50"/>
    </source>
</evidence>
<evidence type="ECO:0000256" key="13">
    <source>
        <dbReference type="PIRSR" id="PIRSR001336-50"/>
    </source>
</evidence>
<dbReference type="NCBIfam" id="NF003763">
    <property type="entry name" value="PRK05354.1"/>
    <property type="match status" value="1"/>
</dbReference>
<feature type="domain" description="Arginine decarboxylase C-terminal helical" evidence="17">
    <location>
        <begin position="578"/>
        <end position="631"/>
    </location>
</feature>
<keyword evidence="6 12" id="KW-0210">Decarboxylase</keyword>
<dbReference type="PANTHER" id="PTHR43295">
    <property type="entry name" value="ARGININE DECARBOXYLASE"/>
    <property type="match status" value="1"/>
</dbReference>
<dbReference type="InterPro" id="IPR040634">
    <property type="entry name" value="Arg_decarb_HB"/>
</dbReference>
<evidence type="ECO:0000256" key="8">
    <source>
        <dbReference type="ARBA" id="ARBA00022898"/>
    </source>
</evidence>
<keyword evidence="9 12" id="KW-0745">Spermidine biosynthesis</keyword>
<evidence type="ECO:0000259" key="16">
    <source>
        <dbReference type="Pfam" id="PF17810"/>
    </source>
</evidence>